<comment type="similarity">
    <text evidence="1">Belongs to the peptidase M20 family.</text>
</comment>
<name>A0ABW6IB27_9CYAN</name>
<dbReference type="PANTHER" id="PTHR32494">
    <property type="entry name" value="ALLANTOATE DEIMINASE-RELATED"/>
    <property type="match status" value="1"/>
</dbReference>
<dbReference type="SUPFAM" id="SSF53187">
    <property type="entry name" value="Zn-dependent exopeptidases"/>
    <property type="match status" value="1"/>
</dbReference>
<gene>
    <name evidence="4" type="ORF">ACFVKH_03680</name>
</gene>
<accession>A0ABW6IB27</accession>
<feature type="domain" description="Peptidase M20 dimerisation" evidence="3">
    <location>
        <begin position="212"/>
        <end position="310"/>
    </location>
</feature>
<comment type="caution">
    <text evidence="4">The sequence shown here is derived from an EMBL/GenBank/DDBJ whole genome shotgun (WGS) entry which is preliminary data.</text>
</comment>
<dbReference type="Pfam" id="PF07687">
    <property type="entry name" value="M20_dimer"/>
    <property type="match status" value="1"/>
</dbReference>
<dbReference type="Gene3D" id="3.40.630.10">
    <property type="entry name" value="Zn peptidases"/>
    <property type="match status" value="1"/>
</dbReference>
<evidence type="ECO:0000313" key="5">
    <source>
        <dbReference type="Proteomes" id="UP001600165"/>
    </source>
</evidence>
<dbReference type="PANTHER" id="PTHR32494:SF5">
    <property type="entry name" value="ALLANTOATE AMIDOHYDROLASE"/>
    <property type="match status" value="1"/>
</dbReference>
<dbReference type="Proteomes" id="UP001600165">
    <property type="component" value="Unassembled WGS sequence"/>
</dbReference>
<dbReference type="RefSeq" id="WP_377961765.1">
    <property type="nucleotide sequence ID" value="NZ_JBHZOL010000021.1"/>
</dbReference>
<proteinExistence type="inferred from homology"/>
<organism evidence="4 5">
    <name type="scientific">Almyronema epifaneia S1</name>
    <dbReference type="NCBI Taxonomy" id="2991925"/>
    <lineage>
        <taxon>Bacteria</taxon>
        <taxon>Bacillati</taxon>
        <taxon>Cyanobacteriota</taxon>
        <taxon>Cyanophyceae</taxon>
        <taxon>Nodosilineales</taxon>
        <taxon>Nodosilineaceae</taxon>
        <taxon>Almyronema</taxon>
        <taxon>Almyronema epifaneia</taxon>
    </lineage>
</organism>
<dbReference type="InterPro" id="IPR010158">
    <property type="entry name" value="Amidase_Cbmase"/>
</dbReference>
<dbReference type="NCBIfam" id="TIGR01879">
    <property type="entry name" value="hydantase"/>
    <property type="match status" value="1"/>
</dbReference>
<dbReference type="Gene3D" id="3.30.70.360">
    <property type="match status" value="1"/>
</dbReference>
<dbReference type="InterPro" id="IPR002933">
    <property type="entry name" value="Peptidase_M20"/>
</dbReference>
<sequence>MTVQLLPVVNRDRLYQSLMDLAEIGKLPADGVRRLAFSPEDIKARQLVWRWMAAAGLSVRSDAAGNIIGTLPGKQNAPALATGSHIDTVPKAGKYDGTLGVLAGIEVARTLKESGLQLQHPFEVIVFTDEEDSMIGSKAIAGTAALDPDQYARKNQPSIQSRLRKVGGDWQQLATARCSRQHICAFVELHVEQGQVLETAGKSIGVVEGVVGLQRYQILIKGAPNHAGTTPMELRQDALVAAAHLVLAVESLAKTRPGRQVATVGSLTVWPNATNVIPGEVQASLDVRDLSKAEIVGLVDALKAEMIQIAEATQTEITITPVLDVDPSPAAPVIQQTITQVCDRLGFSHMPLPSRAGHDAQAMGRFTDMGMIFVPSEGGISHSEIEYTSPEQCAQGATVLLQTLLELDRVYPC</sequence>
<dbReference type="EMBL" id="JBHZOL010000021">
    <property type="protein sequence ID" value="MFE4105365.1"/>
    <property type="molecule type" value="Genomic_DNA"/>
</dbReference>
<dbReference type="GO" id="GO:0016787">
    <property type="term" value="F:hydrolase activity"/>
    <property type="evidence" value="ECO:0007669"/>
    <property type="project" value="UniProtKB-KW"/>
</dbReference>
<dbReference type="CDD" id="cd03884">
    <property type="entry name" value="M20_bAS"/>
    <property type="match status" value="1"/>
</dbReference>
<keyword evidence="5" id="KW-1185">Reference proteome</keyword>
<evidence type="ECO:0000256" key="2">
    <source>
        <dbReference type="ARBA" id="ARBA00022801"/>
    </source>
</evidence>
<reference evidence="4 5" key="1">
    <citation type="submission" date="2024-10" db="EMBL/GenBank/DDBJ databases">
        <authorList>
            <person name="Ratan Roy A."/>
            <person name="Morales Sandoval P.H."/>
            <person name="De Los Santos Villalobos S."/>
            <person name="Chakraborty S."/>
            <person name="Mukherjee J."/>
        </authorList>
    </citation>
    <scope>NUCLEOTIDE SEQUENCE [LARGE SCALE GENOMIC DNA]</scope>
    <source>
        <strain evidence="4 5">S1</strain>
    </source>
</reference>
<dbReference type="InterPro" id="IPR011650">
    <property type="entry name" value="Peptidase_M20_dimer"/>
</dbReference>
<dbReference type="InterPro" id="IPR036264">
    <property type="entry name" value="Bact_exopeptidase_dim_dom"/>
</dbReference>
<evidence type="ECO:0000259" key="3">
    <source>
        <dbReference type="Pfam" id="PF07687"/>
    </source>
</evidence>
<dbReference type="PIRSF" id="PIRSF001235">
    <property type="entry name" value="Amidase_carbamoylase"/>
    <property type="match status" value="1"/>
</dbReference>
<dbReference type="Pfam" id="PF01546">
    <property type="entry name" value="Peptidase_M20"/>
    <property type="match status" value="1"/>
</dbReference>
<evidence type="ECO:0000313" key="4">
    <source>
        <dbReference type="EMBL" id="MFE4105365.1"/>
    </source>
</evidence>
<protein>
    <submittedName>
        <fullName evidence="4">Zn-dependent hydrolase</fullName>
    </submittedName>
</protein>
<dbReference type="SUPFAM" id="SSF55031">
    <property type="entry name" value="Bacterial exopeptidase dimerisation domain"/>
    <property type="match status" value="1"/>
</dbReference>
<dbReference type="NCBIfam" id="NF006771">
    <property type="entry name" value="PRK09290.1-5"/>
    <property type="match status" value="1"/>
</dbReference>
<keyword evidence="2 4" id="KW-0378">Hydrolase</keyword>
<evidence type="ECO:0000256" key="1">
    <source>
        <dbReference type="ARBA" id="ARBA00006153"/>
    </source>
</evidence>